<name>A0A398C4Z9_9BURK</name>
<feature type="domain" description="Orn/DAP/Arg decarboxylase 2 N-terminal" evidence="4">
    <location>
        <begin position="27"/>
        <end position="242"/>
    </location>
</feature>
<dbReference type="Proteomes" id="UP000266302">
    <property type="component" value="Unassembled WGS sequence"/>
</dbReference>
<dbReference type="Gene3D" id="3.20.20.10">
    <property type="entry name" value="Alanine racemase"/>
    <property type="match status" value="1"/>
</dbReference>
<dbReference type="PANTHER" id="PTHR43727">
    <property type="entry name" value="DIAMINOPIMELATE DECARBOXYLASE"/>
    <property type="match status" value="1"/>
</dbReference>
<feature type="active site" description="Proton donor" evidence="3">
    <location>
        <position position="307"/>
    </location>
</feature>
<dbReference type="GO" id="GO:0009089">
    <property type="term" value="P:lysine biosynthetic process via diaminopimelate"/>
    <property type="evidence" value="ECO:0007669"/>
    <property type="project" value="TreeGrafter"/>
</dbReference>
<dbReference type="SUPFAM" id="SSF51419">
    <property type="entry name" value="PLP-binding barrel"/>
    <property type="match status" value="1"/>
</dbReference>
<dbReference type="RefSeq" id="WP_119108686.1">
    <property type="nucleotide sequence ID" value="NZ_QXJC01000003.1"/>
</dbReference>
<dbReference type="PRINTS" id="PR01179">
    <property type="entry name" value="ODADCRBXLASE"/>
</dbReference>
<reference evidence="5 6" key="1">
    <citation type="submission" date="2018-09" db="EMBL/GenBank/DDBJ databases">
        <title>Draft genome of Simplicispira sp. NY-02.</title>
        <authorList>
            <person name="Im W.T."/>
        </authorList>
    </citation>
    <scope>NUCLEOTIDE SEQUENCE [LARGE SCALE GENOMIC DNA]</scope>
    <source>
        <strain evidence="5 6">NY-02</strain>
    </source>
</reference>
<evidence type="ECO:0000313" key="6">
    <source>
        <dbReference type="Proteomes" id="UP000266302"/>
    </source>
</evidence>
<sequence length="386" mass="41909">MAELHTRLRGRLRLTDEQPSAIVYDLDQLEARALELRHALPSFQHCLALKAAPFAALLPRFARWGFGFEAASLQEGLVAHQACPGATVLFDSPAKTRTEIARAEALGWVLSANSLAELERLSAPCSLRVNTLTGPGRIAHTSVADARSRFGEPHDSLPEGLDCAGWHAHIGSQGCSIEQLVLSARRLVDIARRHPSTRWINLGGGLATQDSYEAYAQALRSAVPELFSGRWTVYTEMGRSLLAASARAYSRVEYICRDVATIHLGADFLLRRVYRPDDWDYPLAALDPHFAPRMGASRPQVIAGPLCFAGDLLGSIDAPAIQEGDIIEIGLAGAYSASMWSRHCSRRMPPVYGIDATGQLQPLSAGETDADLLSLWRAPASILPTA</sequence>
<dbReference type="GO" id="GO:0008836">
    <property type="term" value="F:diaminopimelate decarboxylase activity"/>
    <property type="evidence" value="ECO:0007669"/>
    <property type="project" value="TreeGrafter"/>
</dbReference>
<dbReference type="SUPFAM" id="SSF50621">
    <property type="entry name" value="Alanine racemase C-terminal domain-like"/>
    <property type="match status" value="1"/>
</dbReference>
<feature type="modified residue" description="N6-(pyridoxal phosphate)lysine" evidence="3">
    <location>
        <position position="50"/>
    </location>
</feature>
<dbReference type="EMBL" id="QXJC01000003">
    <property type="protein sequence ID" value="RID98022.1"/>
    <property type="molecule type" value="Genomic_DNA"/>
</dbReference>
<evidence type="ECO:0000256" key="1">
    <source>
        <dbReference type="ARBA" id="ARBA00001933"/>
    </source>
</evidence>
<dbReference type="AlphaFoldDB" id="A0A398C4Z9"/>
<evidence type="ECO:0000259" key="4">
    <source>
        <dbReference type="Pfam" id="PF02784"/>
    </source>
</evidence>
<evidence type="ECO:0000313" key="5">
    <source>
        <dbReference type="EMBL" id="RID98022.1"/>
    </source>
</evidence>
<dbReference type="InterPro" id="IPR009006">
    <property type="entry name" value="Ala_racemase/Decarboxylase_C"/>
</dbReference>
<evidence type="ECO:0000256" key="3">
    <source>
        <dbReference type="PIRSR" id="PIRSR600183-50"/>
    </source>
</evidence>
<comment type="cofactor">
    <cofactor evidence="1 3">
        <name>pyridoxal 5'-phosphate</name>
        <dbReference type="ChEBI" id="CHEBI:597326"/>
    </cofactor>
</comment>
<accession>A0A398C4Z9</accession>
<organism evidence="5 6">
    <name type="scientific">Simplicispira hankyongi</name>
    <dbReference type="NCBI Taxonomy" id="2315688"/>
    <lineage>
        <taxon>Bacteria</taxon>
        <taxon>Pseudomonadati</taxon>
        <taxon>Pseudomonadota</taxon>
        <taxon>Betaproteobacteria</taxon>
        <taxon>Burkholderiales</taxon>
        <taxon>Comamonadaceae</taxon>
        <taxon>Simplicispira</taxon>
    </lineage>
</organism>
<dbReference type="Pfam" id="PF02784">
    <property type="entry name" value="Orn_Arg_deC_N"/>
    <property type="match status" value="1"/>
</dbReference>
<dbReference type="OrthoDB" id="9802241at2"/>
<keyword evidence="2 3" id="KW-0663">Pyridoxal phosphate</keyword>
<dbReference type="PANTHER" id="PTHR43727:SF3">
    <property type="entry name" value="GROUP IV DECARBOXYLASE"/>
    <property type="match status" value="1"/>
</dbReference>
<proteinExistence type="predicted"/>
<dbReference type="InterPro" id="IPR029066">
    <property type="entry name" value="PLP-binding_barrel"/>
</dbReference>
<dbReference type="InterPro" id="IPR022644">
    <property type="entry name" value="De-COase2_N"/>
</dbReference>
<dbReference type="InterPro" id="IPR000183">
    <property type="entry name" value="Orn/DAP/Arg_de-COase"/>
</dbReference>
<gene>
    <name evidence="5" type="ORF">D3F03_06980</name>
</gene>
<keyword evidence="6" id="KW-1185">Reference proteome</keyword>
<comment type="caution">
    <text evidence="5">The sequence shown here is derived from an EMBL/GenBank/DDBJ whole genome shotgun (WGS) entry which is preliminary data.</text>
</comment>
<protein>
    <submittedName>
        <fullName evidence="5">Diaminopimelate decarboxylase</fullName>
    </submittedName>
</protein>
<dbReference type="Gene3D" id="2.40.37.10">
    <property type="entry name" value="Lyase, Ornithine Decarboxylase, Chain A, domain 1"/>
    <property type="match status" value="1"/>
</dbReference>
<evidence type="ECO:0000256" key="2">
    <source>
        <dbReference type="ARBA" id="ARBA00022898"/>
    </source>
</evidence>